<reference evidence="2 3" key="1">
    <citation type="journal article" date="2021" name="Sci. Rep.">
        <title>The distribution of antibiotic resistance genes in chicken gut microbiota commensals.</title>
        <authorList>
            <person name="Juricova H."/>
            <person name="Matiasovicova J."/>
            <person name="Kubasova T."/>
            <person name="Cejkova D."/>
            <person name="Rychlik I."/>
        </authorList>
    </citation>
    <scope>NUCLEOTIDE SEQUENCE [LARGE SCALE GENOMIC DNA]</scope>
    <source>
        <strain evidence="2 3">An773</strain>
    </source>
</reference>
<gene>
    <name evidence="2" type="ORF">H7U36_14330</name>
</gene>
<evidence type="ECO:0000259" key="1">
    <source>
        <dbReference type="Pfam" id="PF00498"/>
    </source>
</evidence>
<dbReference type="Gene3D" id="2.60.200.20">
    <property type="match status" value="1"/>
</dbReference>
<sequence length="154" mass="17800">MRLAQNTRASGATRVEYTQHNKFKYTKLTESNDGYQYNASNLSEYAYIIIQLNRNGQVLQKKGINIDNGGRFTIGNSQKCDMCIEDNSIDELQSIISKDNKGMFLINNSMLCKLYYDRKSVRQVDIADGTLIFLGNYIYKFREVRHESKIQTVE</sequence>
<dbReference type="EMBL" id="JACLYY010000019">
    <property type="protein sequence ID" value="MBM6739261.1"/>
    <property type="molecule type" value="Genomic_DNA"/>
</dbReference>
<evidence type="ECO:0000313" key="2">
    <source>
        <dbReference type="EMBL" id="MBM6739261.1"/>
    </source>
</evidence>
<dbReference type="Proteomes" id="UP000716906">
    <property type="component" value="Unassembled WGS sequence"/>
</dbReference>
<accession>A0ABS2ECA0</accession>
<dbReference type="InterPro" id="IPR008984">
    <property type="entry name" value="SMAD_FHA_dom_sf"/>
</dbReference>
<feature type="domain" description="FHA" evidence="1">
    <location>
        <begin position="73"/>
        <end position="135"/>
    </location>
</feature>
<dbReference type="Pfam" id="PF00498">
    <property type="entry name" value="FHA"/>
    <property type="match status" value="1"/>
</dbReference>
<dbReference type="SUPFAM" id="SSF49879">
    <property type="entry name" value="SMAD/FHA domain"/>
    <property type="match status" value="1"/>
</dbReference>
<evidence type="ECO:0000313" key="3">
    <source>
        <dbReference type="Proteomes" id="UP000716906"/>
    </source>
</evidence>
<comment type="caution">
    <text evidence="2">The sequence shown here is derived from an EMBL/GenBank/DDBJ whole genome shotgun (WGS) entry which is preliminary data.</text>
</comment>
<organism evidence="2 3">
    <name type="scientific">Faecalicatena fissicatena</name>
    <dbReference type="NCBI Taxonomy" id="290055"/>
    <lineage>
        <taxon>Bacteria</taxon>
        <taxon>Bacillati</taxon>
        <taxon>Bacillota</taxon>
        <taxon>Clostridia</taxon>
        <taxon>Lachnospirales</taxon>
        <taxon>Lachnospiraceae</taxon>
        <taxon>Faecalicatena</taxon>
    </lineage>
</organism>
<protein>
    <recommendedName>
        <fullName evidence="1">FHA domain-containing protein</fullName>
    </recommendedName>
</protein>
<dbReference type="InterPro" id="IPR000253">
    <property type="entry name" value="FHA_dom"/>
</dbReference>
<name>A0ABS2ECA0_9FIRM</name>
<keyword evidence="3" id="KW-1185">Reference proteome</keyword>
<proteinExistence type="predicted"/>
<dbReference type="CDD" id="cd00060">
    <property type="entry name" value="FHA"/>
    <property type="match status" value="1"/>
</dbReference>